<gene>
    <name evidence="4" type="ORF">DBV39_02500</name>
</gene>
<dbReference type="RefSeq" id="WP_108620213.1">
    <property type="nucleotide sequence ID" value="NZ_CP028901.1"/>
</dbReference>
<dbReference type="OrthoDB" id="9801056at2"/>
<dbReference type="Proteomes" id="UP000244571">
    <property type="component" value="Chromosome"/>
</dbReference>
<reference evidence="4 5" key="1">
    <citation type="submission" date="2018-04" db="EMBL/GenBank/DDBJ databases">
        <title>Bordetella sp. HZ20 isolated from seawater.</title>
        <authorList>
            <person name="Sun C."/>
        </authorList>
    </citation>
    <scope>NUCLEOTIDE SEQUENCE [LARGE SCALE GENOMIC DNA]</scope>
    <source>
        <strain evidence="4 5">HZ20</strain>
    </source>
</reference>
<dbReference type="Pfam" id="PF01370">
    <property type="entry name" value="Epimerase"/>
    <property type="match status" value="1"/>
</dbReference>
<evidence type="ECO:0000256" key="1">
    <source>
        <dbReference type="ARBA" id="ARBA00022857"/>
    </source>
</evidence>
<sequence>MTGASGFLGQAVSAAIVQRGELEPDLDGVAVKVTDLLLVDRAAPAKPAGWARPGLAVSAQCGDLTQRHFVQKMMSFSPDVIFHFAAALTLTAEREDDLAYQLNIACLHEMIQRSHTQCRLIYPSSISVFGGTLPDAVDDTVAPAPETTYGTHKAMSELMLADASRKGRVSARSLRLPIVLVRDSSPQPTVSDQVAAIVREPLEGRDFDCGLRPDTRMPVASVTAVAKALLKLSELPEHDLPPSRVMNLPSLTVTPAEMIHAVARHAHGQTVGQVSFKPDPMLQTIVDGWPRQFTSEHALSLGIRADAGVDEIVNDYLLRRSGVPESSLHAKRSGRVEP</sequence>
<proteinExistence type="predicted"/>
<dbReference type="SUPFAM" id="SSF51735">
    <property type="entry name" value="NAD(P)-binding Rossmann-fold domains"/>
    <property type="match status" value="1"/>
</dbReference>
<evidence type="ECO:0000259" key="3">
    <source>
        <dbReference type="Pfam" id="PF01370"/>
    </source>
</evidence>
<dbReference type="Gene3D" id="3.90.25.10">
    <property type="entry name" value="UDP-galactose 4-epimerase, domain 1"/>
    <property type="match status" value="1"/>
</dbReference>
<evidence type="ECO:0000313" key="5">
    <source>
        <dbReference type="Proteomes" id="UP000244571"/>
    </source>
</evidence>
<feature type="domain" description="NAD-dependent epimerase/dehydratase" evidence="3">
    <location>
        <begin position="1"/>
        <end position="240"/>
    </location>
</feature>
<protein>
    <recommendedName>
        <fullName evidence="3">NAD-dependent epimerase/dehydratase domain-containing protein</fullName>
    </recommendedName>
</protein>
<keyword evidence="1" id="KW-0521">NADP</keyword>
<keyword evidence="5" id="KW-1185">Reference proteome</keyword>
<accession>A0A2R4XG34</accession>
<evidence type="ECO:0000313" key="4">
    <source>
        <dbReference type="EMBL" id="AWB32772.1"/>
    </source>
</evidence>
<dbReference type="Gene3D" id="3.40.50.720">
    <property type="entry name" value="NAD(P)-binding Rossmann-like Domain"/>
    <property type="match status" value="1"/>
</dbReference>
<dbReference type="InterPro" id="IPR036291">
    <property type="entry name" value="NAD(P)-bd_dom_sf"/>
</dbReference>
<dbReference type="PANTHER" id="PTHR43103">
    <property type="entry name" value="NUCLEOSIDE-DIPHOSPHATE-SUGAR EPIMERASE"/>
    <property type="match status" value="1"/>
</dbReference>
<name>A0A2R4XG34_9BURK</name>
<dbReference type="EMBL" id="CP028901">
    <property type="protein sequence ID" value="AWB32772.1"/>
    <property type="molecule type" value="Genomic_DNA"/>
</dbReference>
<dbReference type="AlphaFoldDB" id="A0A2R4XG34"/>
<evidence type="ECO:0000256" key="2">
    <source>
        <dbReference type="ARBA" id="ARBA00023277"/>
    </source>
</evidence>
<keyword evidence="2" id="KW-0119">Carbohydrate metabolism</keyword>
<dbReference type="InterPro" id="IPR001509">
    <property type="entry name" value="Epimerase_deHydtase"/>
</dbReference>
<dbReference type="PANTHER" id="PTHR43103:SF3">
    <property type="entry name" value="ADP-L-GLYCERO-D-MANNO-HEPTOSE-6-EPIMERASE"/>
    <property type="match status" value="1"/>
</dbReference>
<organism evidence="4 5">
    <name type="scientific">Orrella marina</name>
    <dbReference type="NCBI Taxonomy" id="2163011"/>
    <lineage>
        <taxon>Bacteria</taxon>
        <taxon>Pseudomonadati</taxon>
        <taxon>Pseudomonadota</taxon>
        <taxon>Betaproteobacteria</taxon>
        <taxon>Burkholderiales</taxon>
        <taxon>Alcaligenaceae</taxon>
        <taxon>Orrella</taxon>
    </lineage>
</organism>
<dbReference type="KEGG" id="boz:DBV39_02500"/>